<keyword evidence="4 8" id="KW-0812">Transmembrane</keyword>
<organism evidence="14 15">
    <name type="scientific">Campylobacter showae RM3277</name>
    <dbReference type="NCBI Taxonomy" id="553219"/>
    <lineage>
        <taxon>Bacteria</taxon>
        <taxon>Pseudomonadati</taxon>
        <taxon>Campylobacterota</taxon>
        <taxon>Epsilonproteobacteria</taxon>
        <taxon>Campylobacterales</taxon>
        <taxon>Campylobacteraceae</taxon>
        <taxon>Campylobacter</taxon>
    </lineage>
</organism>
<dbReference type="GO" id="GO:0044718">
    <property type="term" value="P:siderophore transmembrane transport"/>
    <property type="evidence" value="ECO:0007669"/>
    <property type="project" value="TreeGrafter"/>
</dbReference>
<feature type="region of interest" description="Disordered" evidence="10">
    <location>
        <begin position="78"/>
        <end position="100"/>
    </location>
</feature>
<gene>
    <name evidence="14" type="ORF">CAMSH0001_0235</name>
</gene>
<evidence type="ECO:0000256" key="10">
    <source>
        <dbReference type="SAM" id="MobiDB-lite"/>
    </source>
</evidence>
<dbReference type="InterPro" id="IPR036942">
    <property type="entry name" value="Beta-barrel_TonB_sf"/>
</dbReference>
<sequence length="690" mass="76822">MIAKSSQGAIALSLIASINLYAAEDSSTRLDATVITTTGFESALKDEVRNVTVITAKEIEDRGYRDIKEALEKAPGVSLNGNNVDMRGQGSRRSSSARSTTTVKVMVDGVVLNMIDTTPTRIPVDMIPIEDVDRIEIVPGGGTVLYGSGTMGGVINIITKKSKKKFYAGVSSKLASYSYKDVALNVGGGVTDALSLKLNAKKSDSNGYRRGDKTKEDYVSGGLTYQITDDQALSINSSYFKDKSRTTGALSKAQLEQDRRQAGSSKTDYLNKRVSVNADYSINLNDALTFNLSPYYQKLTMDSYSAYKDGGSGALGLTDKQAGAKFKGKYGYGSGDFIFGYDFLRQEAKRSILSKSTSRRGPITVSADVTTKFDVEKKTHSFYVLEKHDFTDQFSLSAGYRFELARNDMDRRSNSVVKMTPGRTITSASSFKGKKNSDNHAFEITPSFKYSDTGNVYFKFERGFVSPSPVQFVDKPNRTDYVVNNLKSETYQTYELGVRDMIYDNFISATVFLTDTKNEIYTRTLTNNITDGWFFINLDDVRRYGAELYAEQQILDNLKTSQTFSYVKAEFKKGSNKGMEVPTVQKSKFVASIDYEPIKDLNLLLDVKYLSKLKRAIYSGVTDISGYETQTVSRTLVDLGAKYKFKGGFSVSAGVKNLFNKKYNSYQSELEDIYEPADERNYYVEFKYAY</sequence>
<comment type="similarity">
    <text evidence="8 9">Belongs to the TonB-dependent receptor family.</text>
</comment>
<evidence type="ECO:0000256" key="7">
    <source>
        <dbReference type="ARBA" id="ARBA00023237"/>
    </source>
</evidence>
<evidence type="ECO:0000259" key="12">
    <source>
        <dbReference type="Pfam" id="PF00593"/>
    </source>
</evidence>
<comment type="subcellular location">
    <subcellularLocation>
        <location evidence="1 8">Cell outer membrane</location>
        <topology evidence="1 8">Multi-pass membrane protein</topology>
    </subcellularLocation>
</comment>
<keyword evidence="3 8" id="KW-1134">Transmembrane beta strand</keyword>
<dbReference type="SUPFAM" id="SSF56935">
    <property type="entry name" value="Porins"/>
    <property type="match status" value="1"/>
</dbReference>
<evidence type="ECO:0000256" key="2">
    <source>
        <dbReference type="ARBA" id="ARBA00022448"/>
    </source>
</evidence>
<dbReference type="InterPro" id="IPR039426">
    <property type="entry name" value="TonB-dep_rcpt-like"/>
</dbReference>
<keyword evidence="15" id="KW-1185">Reference proteome</keyword>
<feature type="compositionally biased region" description="Low complexity" evidence="10">
    <location>
        <begin position="91"/>
        <end position="100"/>
    </location>
</feature>
<dbReference type="InterPro" id="IPR012910">
    <property type="entry name" value="Plug_dom"/>
</dbReference>
<dbReference type="EMBL" id="ACVQ01000029">
    <property type="protein sequence ID" value="EET78884.1"/>
    <property type="molecule type" value="Genomic_DNA"/>
</dbReference>
<evidence type="ECO:0000256" key="1">
    <source>
        <dbReference type="ARBA" id="ARBA00004571"/>
    </source>
</evidence>
<comment type="caution">
    <text evidence="14">The sequence shown here is derived from an EMBL/GenBank/DDBJ whole genome shotgun (WGS) entry which is preliminary data.</text>
</comment>
<keyword evidence="11" id="KW-0732">Signal</keyword>
<proteinExistence type="inferred from homology"/>
<feature type="chain" id="PRO_5002969906" evidence="11">
    <location>
        <begin position="23"/>
        <end position="690"/>
    </location>
</feature>
<evidence type="ECO:0000256" key="3">
    <source>
        <dbReference type="ARBA" id="ARBA00022452"/>
    </source>
</evidence>
<dbReference type="Gene3D" id="2.170.130.10">
    <property type="entry name" value="TonB-dependent receptor, plug domain"/>
    <property type="match status" value="1"/>
</dbReference>
<feature type="domain" description="TonB-dependent receptor plug" evidence="13">
    <location>
        <begin position="45"/>
        <end position="154"/>
    </location>
</feature>
<feature type="signal peptide" evidence="11">
    <location>
        <begin position="1"/>
        <end position="22"/>
    </location>
</feature>
<dbReference type="STRING" id="553219.CAMSH0001_0235"/>
<dbReference type="AlphaFoldDB" id="C6RI83"/>
<dbReference type="Pfam" id="PF07715">
    <property type="entry name" value="Plug"/>
    <property type="match status" value="1"/>
</dbReference>
<keyword evidence="6 8" id="KW-0472">Membrane</keyword>
<dbReference type="InterPro" id="IPR000531">
    <property type="entry name" value="Beta-barrel_TonB"/>
</dbReference>
<dbReference type="GeneID" id="60990825"/>
<feature type="domain" description="TonB-dependent receptor-like beta-barrel" evidence="12">
    <location>
        <begin position="227"/>
        <end position="658"/>
    </location>
</feature>
<protein>
    <submittedName>
        <fullName evidence="14">TonB-dependent receptor plug domain protein</fullName>
    </submittedName>
</protein>
<name>C6RI83_9BACT</name>
<dbReference type="RefSeq" id="WP_002949603.1">
    <property type="nucleotide sequence ID" value="NZ_ACVQ01000029.1"/>
</dbReference>
<dbReference type="PANTHER" id="PTHR30069:SF27">
    <property type="entry name" value="BLL4766 PROTEIN"/>
    <property type="match status" value="1"/>
</dbReference>
<dbReference type="OrthoDB" id="78201at2"/>
<dbReference type="CDD" id="cd01347">
    <property type="entry name" value="ligand_gated_channel"/>
    <property type="match status" value="1"/>
</dbReference>
<dbReference type="GO" id="GO:0015344">
    <property type="term" value="F:siderophore uptake transmembrane transporter activity"/>
    <property type="evidence" value="ECO:0007669"/>
    <property type="project" value="TreeGrafter"/>
</dbReference>
<evidence type="ECO:0000256" key="4">
    <source>
        <dbReference type="ARBA" id="ARBA00022692"/>
    </source>
</evidence>
<dbReference type="PANTHER" id="PTHR30069">
    <property type="entry name" value="TONB-DEPENDENT OUTER MEMBRANE RECEPTOR"/>
    <property type="match status" value="1"/>
</dbReference>
<dbReference type="eggNOG" id="COG4206">
    <property type="taxonomic scope" value="Bacteria"/>
</dbReference>
<keyword evidence="5 9" id="KW-0798">TonB box</keyword>
<dbReference type="Proteomes" id="UP000003107">
    <property type="component" value="Unassembled WGS sequence"/>
</dbReference>
<evidence type="ECO:0000313" key="15">
    <source>
        <dbReference type="Proteomes" id="UP000003107"/>
    </source>
</evidence>
<dbReference type="InterPro" id="IPR037066">
    <property type="entry name" value="Plug_dom_sf"/>
</dbReference>
<dbReference type="GO" id="GO:0009279">
    <property type="term" value="C:cell outer membrane"/>
    <property type="evidence" value="ECO:0007669"/>
    <property type="project" value="UniProtKB-SubCell"/>
</dbReference>
<keyword evidence="14" id="KW-0675">Receptor</keyword>
<dbReference type="Pfam" id="PF00593">
    <property type="entry name" value="TonB_dep_Rec_b-barrel"/>
    <property type="match status" value="1"/>
</dbReference>
<keyword evidence="7 8" id="KW-0998">Cell outer membrane</keyword>
<evidence type="ECO:0000256" key="8">
    <source>
        <dbReference type="PROSITE-ProRule" id="PRU01360"/>
    </source>
</evidence>
<accession>C6RI83</accession>
<evidence type="ECO:0000313" key="14">
    <source>
        <dbReference type="EMBL" id="EET78884.1"/>
    </source>
</evidence>
<keyword evidence="2 8" id="KW-0813">Transport</keyword>
<evidence type="ECO:0000256" key="5">
    <source>
        <dbReference type="ARBA" id="ARBA00023077"/>
    </source>
</evidence>
<evidence type="ECO:0000256" key="9">
    <source>
        <dbReference type="RuleBase" id="RU003357"/>
    </source>
</evidence>
<reference evidence="14 15" key="1">
    <citation type="submission" date="2009-07" db="EMBL/GenBank/DDBJ databases">
        <authorList>
            <person name="Madupu R."/>
            <person name="Sebastian Y."/>
            <person name="Durkin A.S."/>
            <person name="Torralba M."/>
            <person name="Methe B."/>
            <person name="Sutton G.G."/>
            <person name="Strausberg R.L."/>
            <person name="Nelson K.E."/>
        </authorList>
    </citation>
    <scope>NUCLEOTIDE SEQUENCE [LARGE SCALE GENOMIC DNA]</scope>
    <source>
        <strain evidence="14 15">RM3277</strain>
    </source>
</reference>
<dbReference type="PROSITE" id="PS52016">
    <property type="entry name" value="TONB_DEPENDENT_REC_3"/>
    <property type="match status" value="1"/>
</dbReference>
<evidence type="ECO:0000256" key="11">
    <source>
        <dbReference type="SAM" id="SignalP"/>
    </source>
</evidence>
<dbReference type="Gene3D" id="2.40.170.20">
    <property type="entry name" value="TonB-dependent receptor, beta-barrel domain"/>
    <property type="match status" value="1"/>
</dbReference>
<evidence type="ECO:0000256" key="6">
    <source>
        <dbReference type="ARBA" id="ARBA00023136"/>
    </source>
</evidence>
<evidence type="ECO:0000259" key="13">
    <source>
        <dbReference type="Pfam" id="PF07715"/>
    </source>
</evidence>